<gene>
    <name evidence="2" type="ORF">KOR42_12450</name>
</gene>
<dbReference type="Pfam" id="PF01882">
    <property type="entry name" value="DUF58"/>
    <property type="match status" value="1"/>
</dbReference>
<dbReference type="AlphaFoldDB" id="A0A5C5X565"/>
<dbReference type="CDD" id="cd00198">
    <property type="entry name" value="vWFA"/>
    <property type="match status" value="1"/>
</dbReference>
<dbReference type="PANTHER" id="PTHR33608:SF7">
    <property type="entry name" value="DUF58 DOMAIN-CONTAINING PROTEIN"/>
    <property type="match status" value="1"/>
</dbReference>
<dbReference type="OrthoDB" id="9780819at2"/>
<dbReference type="InterPro" id="IPR002881">
    <property type="entry name" value="DUF58"/>
</dbReference>
<proteinExistence type="predicted"/>
<sequence length="297" mass="33639">MRDFIDPKVISRLSALPIDARIPMIGSVSGRHRSPTRGSSLEFSEYRKYVPGDDTRRLDWRAWGRSDRFFIKEYEADTNLRLCLIVDVSGSMNFGIDGTQEVGQRKIDYARKLAGTLAYLASSQGDAVGLYCAAEDFRREIPPKRSGAHLRFILDELGEIEGNGETGLADALHQAAERIAQRALVVIISDLFLEPESLKSAFQHLRFRKHDVAVFHLLEQNEIDFQFDRPMRFQDLEGAAPMLVDPTTIAKQYRQAVQAYLSALTSIVRDSAIDYHRVTIAEDYSDVLARFLLARKL</sequence>
<evidence type="ECO:0000313" key="2">
    <source>
        <dbReference type="EMBL" id="TWT57878.1"/>
    </source>
</evidence>
<dbReference type="SUPFAM" id="SSF53300">
    <property type="entry name" value="vWA-like"/>
    <property type="match status" value="1"/>
</dbReference>
<reference evidence="2 3" key="1">
    <citation type="submission" date="2019-02" db="EMBL/GenBank/DDBJ databases">
        <title>Deep-cultivation of Planctomycetes and their phenomic and genomic characterization uncovers novel biology.</title>
        <authorList>
            <person name="Wiegand S."/>
            <person name="Jogler M."/>
            <person name="Boedeker C."/>
            <person name="Pinto D."/>
            <person name="Vollmers J."/>
            <person name="Rivas-Marin E."/>
            <person name="Kohn T."/>
            <person name="Peeters S.H."/>
            <person name="Heuer A."/>
            <person name="Rast P."/>
            <person name="Oberbeckmann S."/>
            <person name="Bunk B."/>
            <person name="Jeske O."/>
            <person name="Meyerdierks A."/>
            <person name="Storesund J.E."/>
            <person name="Kallscheuer N."/>
            <person name="Luecker S."/>
            <person name="Lage O.M."/>
            <person name="Pohl T."/>
            <person name="Merkel B.J."/>
            <person name="Hornburger P."/>
            <person name="Mueller R.-W."/>
            <person name="Bruemmer F."/>
            <person name="Labrenz M."/>
            <person name="Spormann A.M."/>
            <person name="Op Den Camp H."/>
            <person name="Overmann J."/>
            <person name="Amann R."/>
            <person name="Jetten M.S.M."/>
            <person name="Mascher T."/>
            <person name="Medema M.H."/>
            <person name="Devos D.P."/>
            <person name="Kaster A.-K."/>
            <person name="Ovreas L."/>
            <person name="Rohde M."/>
            <person name="Galperin M.Y."/>
            <person name="Jogler C."/>
        </authorList>
    </citation>
    <scope>NUCLEOTIDE SEQUENCE [LARGE SCALE GENOMIC DNA]</scope>
    <source>
        <strain evidence="2 3">KOR42</strain>
    </source>
</reference>
<organism evidence="2 3">
    <name type="scientific">Thalassoglobus neptunius</name>
    <dbReference type="NCBI Taxonomy" id="1938619"/>
    <lineage>
        <taxon>Bacteria</taxon>
        <taxon>Pseudomonadati</taxon>
        <taxon>Planctomycetota</taxon>
        <taxon>Planctomycetia</taxon>
        <taxon>Planctomycetales</taxon>
        <taxon>Planctomycetaceae</taxon>
        <taxon>Thalassoglobus</taxon>
    </lineage>
</organism>
<evidence type="ECO:0000259" key="1">
    <source>
        <dbReference type="SMART" id="SM00327"/>
    </source>
</evidence>
<dbReference type="Gene3D" id="3.40.50.410">
    <property type="entry name" value="von Willebrand factor, type A domain"/>
    <property type="match status" value="1"/>
</dbReference>
<dbReference type="EMBL" id="SIHI01000001">
    <property type="protein sequence ID" value="TWT57878.1"/>
    <property type="molecule type" value="Genomic_DNA"/>
</dbReference>
<protein>
    <recommendedName>
        <fullName evidence="1">VWFA domain-containing protein</fullName>
    </recommendedName>
</protein>
<dbReference type="Proteomes" id="UP000317243">
    <property type="component" value="Unassembled WGS sequence"/>
</dbReference>
<accession>A0A5C5X565</accession>
<dbReference type="InterPro" id="IPR036465">
    <property type="entry name" value="vWFA_dom_sf"/>
</dbReference>
<feature type="domain" description="VWFA" evidence="1">
    <location>
        <begin position="79"/>
        <end position="248"/>
    </location>
</feature>
<keyword evidence="3" id="KW-1185">Reference proteome</keyword>
<name>A0A5C5X565_9PLAN</name>
<dbReference type="PANTHER" id="PTHR33608">
    <property type="entry name" value="BLL2464 PROTEIN"/>
    <property type="match status" value="1"/>
</dbReference>
<dbReference type="RefSeq" id="WP_146507895.1">
    <property type="nucleotide sequence ID" value="NZ_SIHI01000001.1"/>
</dbReference>
<comment type="caution">
    <text evidence="2">The sequence shown here is derived from an EMBL/GenBank/DDBJ whole genome shotgun (WGS) entry which is preliminary data.</text>
</comment>
<dbReference type="SMART" id="SM00327">
    <property type="entry name" value="VWA"/>
    <property type="match status" value="1"/>
</dbReference>
<dbReference type="InterPro" id="IPR002035">
    <property type="entry name" value="VWF_A"/>
</dbReference>
<evidence type="ECO:0000313" key="3">
    <source>
        <dbReference type="Proteomes" id="UP000317243"/>
    </source>
</evidence>